<protein>
    <submittedName>
        <fullName evidence="3">Uncharacterized protein</fullName>
    </submittedName>
</protein>
<evidence type="ECO:0000313" key="3">
    <source>
        <dbReference type="EMBL" id="TMQ86257.1"/>
    </source>
</evidence>
<keyword evidence="4" id="KW-1185">Reference proteome</keyword>
<feature type="transmembrane region" description="Helical" evidence="2">
    <location>
        <begin position="78"/>
        <end position="95"/>
    </location>
</feature>
<feature type="compositionally biased region" description="Low complexity" evidence="1">
    <location>
        <begin position="21"/>
        <end position="46"/>
    </location>
</feature>
<evidence type="ECO:0000313" key="4">
    <source>
        <dbReference type="Proteomes" id="UP000309174"/>
    </source>
</evidence>
<evidence type="ECO:0000256" key="1">
    <source>
        <dbReference type="SAM" id="MobiDB-lite"/>
    </source>
</evidence>
<keyword evidence="2" id="KW-1133">Transmembrane helix</keyword>
<accession>A0A5C4J008</accession>
<dbReference type="EMBL" id="VCKW01000448">
    <property type="protein sequence ID" value="TMQ86257.1"/>
    <property type="molecule type" value="Genomic_DNA"/>
</dbReference>
<keyword evidence="2" id="KW-0472">Membrane</keyword>
<sequence length="102" mass="10168">MMNTPHVPGDKSGQVNTSGETTGRAAGKAVGTARRATGGAAQGVRQGVRKSADQAGGQVAALPGRVAGLARLVTLARFLRAAPIAAAAVAGVVVGRRTARRR</sequence>
<gene>
    <name evidence="3" type="ORF">ETD83_40310</name>
</gene>
<organism evidence="3 4">
    <name type="scientific">Actinomadura soli</name>
    <dbReference type="NCBI Taxonomy" id="2508997"/>
    <lineage>
        <taxon>Bacteria</taxon>
        <taxon>Bacillati</taxon>
        <taxon>Actinomycetota</taxon>
        <taxon>Actinomycetes</taxon>
        <taxon>Streptosporangiales</taxon>
        <taxon>Thermomonosporaceae</taxon>
        <taxon>Actinomadura</taxon>
    </lineage>
</organism>
<evidence type="ECO:0000256" key="2">
    <source>
        <dbReference type="SAM" id="Phobius"/>
    </source>
</evidence>
<feature type="region of interest" description="Disordered" evidence="1">
    <location>
        <begin position="1"/>
        <end position="60"/>
    </location>
</feature>
<comment type="caution">
    <text evidence="3">The sequence shown here is derived from an EMBL/GenBank/DDBJ whole genome shotgun (WGS) entry which is preliminary data.</text>
</comment>
<keyword evidence="2" id="KW-0812">Transmembrane</keyword>
<name>A0A5C4J008_9ACTN</name>
<proteinExistence type="predicted"/>
<reference evidence="3 4" key="1">
    <citation type="submission" date="2019-05" db="EMBL/GenBank/DDBJ databases">
        <title>Draft genome sequence of Actinomadura sp. 14C53.</title>
        <authorList>
            <person name="Saricaoglu S."/>
            <person name="Isik K."/>
        </authorList>
    </citation>
    <scope>NUCLEOTIDE SEQUENCE [LARGE SCALE GENOMIC DNA]</scope>
    <source>
        <strain evidence="3 4">14C53</strain>
    </source>
</reference>
<dbReference type="Proteomes" id="UP000309174">
    <property type="component" value="Unassembled WGS sequence"/>
</dbReference>
<dbReference type="AlphaFoldDB" id="A0A5C4J008"/>